<reference evidence="1" key="1">
    <citation type="submission" date="2021-08" db="EMBL/GenBank/DDBJ databases">
        <title>The first chromosome-level gecko genome reveals the dynamic sex chromosomes of Neotropical dwarf geckos (Sphaerodactylidae: Sphaerodactylus).</title>
        <authorList>
            <person name="Pinto B.J."/>
            <person name="Keating S.E."/>
            <person name="Gamble T."/>
        </authorList>
    </citation>
    <scope>NUCLEOTIDE SEQUENCE</scope>
    <source>
        <strain evidence="1">TG3544</strain>
    </source>
</reference>
<sequence>MAARQSPEPSMCRHRPASELTQDISHLLASMFKNMYTSEVIGEDTVKNLIKSRRGDHSDHERFVEELQKVK</sequence>
<name>A0ACB8FVX7_9SAUR</name>
<comment type="caution">
    <text evidence="1">The sequence shown here is derived from an EMBL/GenBank/DDBJ whole genome shotgun (WGS) entry which is preliminary data.</text>
</comment>
<gene>
    <name evidence="1" type="ORF">K3G42_021490</name>
</gene>
<protein>
    <submittedName>
        <fullName evidence="1">Uncharacterized protein</fullName>
    </submittedName>
</protein>
<proteinExistence type="predicted"/>
<evidence type="ECO:0000313" key="1">
    <source>
        <dbReference type="EMBL" id="KAH8011300.1"/>
    </source>
</evidence>
<evidence type="ECO:0000313" key="2">
    <source>
        <dbReference type="Proteomes" id="UP000827872"/>
    </source>
</evidence>
<dbReference type="Proteomes" id="UP000827872">
    <property type="component" value="Linkage Group LG11"/>
</dbReference>
<organism evidence="1 2">
    <name type="scientific">Sphaerodactylus townsendi</name>
    <dbReference type="NCBI Taxonomy" id="933632"/>
    <lineage>
        <taxon>Eukaryota</taxon>
        <taxon>Metazoa</taxon>
        <taxon>Chordata</taxon>
        <taxon>Craniata</taxon>
        <taxon>Vertebrata</taxon>
        <taxon>Euteleostomi</taxon>
        <taxon>Lepidosauria</taxon>
        <taxon>Squamata</taxon>
        <taxon>Bifurcata</taxon>
        <taxon>Gekkota</taxon>
        <taxon>Sphaerodactylidae</taxon>
        <taxon>Sphaerodactylus</taxon>
    </lineage>
</organism>
<accession>A0ACB8FVX7</accession>
<dbReference type="EMBL" id="CM037624">
    <property type="protein sequence ID" value="KAH8011300.1"/>
    <property type="molecule type" value="Genomic_DNA"/>
</dbReference>
<keyword evidence="2" id="KW-1185">Reference proteome</keyword>